<dbReference type="EMBL" id="FOBF01000017">
    <property type="protein sequence ID" value="SEM81563.1"/>
    <property type="molecule type" value="Genomic_DNA"/>
</dbReference>
<dbReference type="Proteomes" id="UP000198953">
    <property type="component" value="Unassembled WGS sequence"/>
</dbReference>
<evidence type="ECO:0000256" key="1">
    <source>
        <dbReference type="SAM" id="MobiDB-lite"/>
    </source>
</evidence>
<dbReference type="RefSeq" id="WP_091104091.1">
    <property type="nucleotide sequence ID" value="NZ_FOBF01000017.1"/>
</dbReference>
<keyword evidence="2" id="KW-0472">Membrane</keyword>
<evidence type="ECO:0000313" key="4">
    <source>
        <dbReference type="Proteomes" id="UP000198953"/>
    </source>
</evidence>
<evidence type="ECO:0000256" key="2">
    <source>
        <dbReference type="SAM" id="Phobius"/>
    </source>
</evidence>
<feature type="transmembrane region" description="Helical" evidence="2">
    <location>
        <begin position="175"/>
        <end position="192"/>
    </location>
</feature>
<feature type="transmembrane region" description="Helical" evidence="2">
    <location>
        <begin position="314"/>
        <end position="333"/>
    </location>
</feature>
<feature type="region of interest" description="Disordered" evidence="1">
    <location>
        <begin position="85"/>
        <end position="130"/>
    </location>
</feature>
<feature type="transmembrane region" description="Helical" evidence="2">
    <location>
        <begin position="280"/>
        <end position="302"/>
    </location>
</feature>
<gene>
    <name evidence="3" type="ORF">SAMN05660976_06132</name>
</gene>
<accession>A0A1H8BFG3</accession>
<keyword evidence="4" id="KW-1185">Reference proteome</keyword>
<name>A0A1H8BFG3_9ACTN</name>
<feature type="transmembrane region" description="Helical" evidence="2">
    <location>
        <begin position="136"/>
        <end position="155"/>
    </location>
</feature>
<organism evidence="3 4">
    <name type="scientific">Nonomuraea pusilla</name>
    <dbReference type="NCBI Taxonomy" id="46177"/>
    <lineage>
        <taxon>Bacteria</taxon>
        <taxon>Bacillati</taxon>
        <taxon>Actinomycetota</taxon>
        <taxon>Actinomycetes</taxon>
        <taxon>Streptosporangiales</taxon>
        <taxon>Streptosporangiaceae</taxon>
        <taxon>Nonomuraea</taxon>
    </lineage>
</organism>
<feature type="transmembrane region" description="Helical" evidence="2">
    <location>
        <begin position="204"/>
        <end position="223"/>
    </location>
</feature>
<dbReference type="AlphaFoldDB" id="A0A1H8BFG3"/>
<keyword evidence="2" id="KW-1133">Transmembrane helix</keyword>
<protein>
    <submittedName>
        <fullName evidence="3">Uncharacterized protein</fullName>
    </submittedName>
</protein>
<proteinExistence type="predicted"/>
<keyword evidence="2" id="KW-0812">Transmembrane</keyword>
<dbReference type="OrthoDB" id="9909409at2"/>
<sequence length="339" mass="34492">MVWAPQGATRLPGGALRVGAVLAASGPVLLKTSGITLAELTVGVCHGVTGSGPVLATVTPWGRLLSWAELLLPVFLSVLLLTTPRRTTPSRTPPGTTPCTSPDTTADTRADTRADARPHTSPGMPRGLPSGTASRTVLGVAAVSVVLVLRLLSVALPPVTRSPVTGRFLPVSEPWPAVACYAVAVVALLLAARSPVAGSRPGTAVLWAAAMAACAWTPARLSLQDATAFGWVASTTPTEVLWREPWGWSCKAEVDGVLVVLVALAAVAGAALTDRARLGLALATGALLVLAAVVTVALMLVHGSGDLLAMAMPYVQWHLIAAAALVAAAATAARTRPPA</sequence>
<reference evidence="3 4" key="1">
    <citation type="submission" date="2016-10" db="EMBL/GenBank/DDBJ databases">
        <authorList>
            <person name="de Groot N.N."/>
        </authorList>
    </citation>
    <scope>NUCLEOTIDE SEQUENCE [LARGE SCALE GENOMIC DNA]</scope>
    <source>
        <strain evidence="3 4">DSM 43357</strain>
    </source>
</reference>
<feature type="compositionally biased region" description="Basic and acidic residues" evidence="1">
    <location>
        <begin position="106"/>
        <end position="118"/>
    </location>
</feature>
<feature type="transmembrane region" description="Helical" evidence="2">
    <location>
        <begin position="256"/>
        <end position="273"/>
    </location>
</feature>
<evidence type="ECO:0000313" key="3">
    <source>
        <dbReference type="EMBL" id="SEM81563.1"/>
    </source>
</evidence>